<feature type="repeat" description="Pumilio" evidence="5">
    <location>
        <begin position="655"/>
        <end position="695"/>
    </location>
</feature>
<feature type="region of interest" description="Disordered" evidence="7">
    <location>
        <begin position="88"/>
        <end position="191"/>
    </location>
</feature>
<comment type="caution">
    <text evidence="10">The sequence shown here is derived from an EMBL/GenBank/DDBJ whole genome shotgun (WGS) entry which is preliminary data.</text>
</comment>
<sequence>MVLLQLQRQALNGALSPTMNSSVVESNLERLSDRKSPTRESDMNDSLKLLAAFDMNSDLLQMAQNQHKSPSILSEVDVVKEEELLKQHQANNNSNSSSNSTSAPTTPPSLSSNDTRARSNTMPKLSSPVSSQLQPRLPNVSRSVPTSRRNSNETPEKPAWPEIERLAIHDKDDEPHDNNTEKAAKRISSAHPQSLLQAALTRNMMEDTNNVATSTGAAPAINNNTDSSLFPQFNEKFLYEDDGEASGNGNLGPSYVNRYLQMNTDNDKFPILVRRDSFPGMLSASSAALDLAPLAQTSPRHTRGWEAFRNTDWTQYKQHEATERHSATRSHLDQMTTFFSEPATATTATSSTPSITSSTSNKKQLTDLISSENVYSSSSSSSNDRKKLDTLITENISKRPQKLSNSFSTPDLQSGGRLVRRDRALTEFEESQLIQAMHLQNTNEYTLASASGVCRFYQQGFCSRGERCQYAHTHHHSLLNRDAGSLSSMGLPQMGFPGVMPQLNSAAAAALYSQYNMNGLNTLAMFSGSTNFGYNQNLANINAALGNHRGVLPQNNNALSKINQKRMNNDLEVNRFSGVQLEDLMGEIYSLCKDQHGCRYLQKKLEEKNEKYINMIFNEVFSHFVELMTDPFGNYLCQKLLEYCNDDQRTIIVETVAPELVNISLNMHGTRAVQKMIEFLSTSQQMRRTGRQAIRMVIVALNPNVVTLIKDLNGNHVIQKCLNRLSSEDNQFIYNAVSQHCVEVATHRHGCCVLQRCIDHASDGQKFQLVNEITYNALTLVQDPFGNYVVQYVLDLGDIRFTDALIRRFIGNVCLLSVQKFSSNVMEKCIRVAEPETRKYLIEEMLNKSRLDKLLRDSYANYVVQTSLDYADPVQRAQLVECIRPLLPAIRNTPYGKRIQGKLHREQQLQAMNSINNINMNNLSMLGYPFNGLSNFNNLNSIGMLGLNDYAPAYPYL</sequence>
<dbReference type="PROSITE" id="PS50302">
    <property type="entry name" value="PUM"/>
    <property type="match status" value="8"/>
</dbReference>
<dbReference type="PROSITE" id="PS50303">
    <property type="entry name" value="PUM_HD"/>
    <property type="match status" value="1"/>
</dbReference>
<feature type="zinc finger region" description="C3H1-type" evidence="6">
    <location>
        <begin position="448"/>
        <end position="475"/>
    </location>
</feature>
<feature type="repeat" description="Pumilio" evidence="5">
    <location>
        <begin position="736"/>
        <end position="771"/>
    </location>
</feature>
<evidence type="ECO:0000313" key="11">
    <source>
        <dbReference type="Proteomes" id="UP000789508"/>
    </source>
</evidence>
<evidence type="ECO:0000256" key="1">
    <source>
        <dbReference type="ARBA" id="ARBA00022723"/>
    </source>
</evidence>
<feature type="domain" description="C3H1-type" evidence="8">
    <location>
        <begin position="448"/>
        <end position="475"/>
    </location>
</feature>
<accession>A0A9N8ZST4</accession>
<feature type="compositionally biased region" description="Basic and acidic residues" evidence="7">
    <location>
        <begin position="27"/>
        <end position="42"/>
    </location>
</feature>
<keyword evidence="3 6" id="KW-0863">Zinc-finger</keyword>
<keyword evidence="2" id="KW-0677">Repeat</keyword>
<dbReference type="SMART" id="SM00356">
    <property type="entry name" value="ZnF_C3H1"/>
    <property type="match status" value="1"/>
</dbReference>
<evidence type="ECO:0000256" key="2">
    <source>
        <dbReference type="ARBA" id="ARBA00022737"/>
    </source>
</evidence>
<keyword evidence="1 6" id="KW-0479">Metal-binding</keyword>
<protein>
    <submittedName>
        <fullName evidence="10">3182_t:CDS:1</fullName>
    </submittedName>
</protein>
<dbReference type="InterPro" id="IPR000571">
    <property type="entry name" value="Znf_CCCH"/>
</dbReference>
<dbReference type="InterPro" id="IPR033712">
    <property type="entry name" value="Pumilio_RNA-bd"/>
</dbReference>
<dbReference type="InterPro" id="IPR036855">
    <property type="entry name" value="Znf_CCCH_sf"/>
</dbReference>
<dbReference type="PANTHER" id="PTHR12537:SF13">
    <property type="entry name" value="PUMILIO HOMOLOGY DOMAIN FAMILY MEMBER 4"/>
    <property type="match status" value="1"/>
</dbReference>
<evidence type="ECO:0000256" key="7">
    <source>
        <dbReference type="SAM" id="MobiDB-lite"/>
    </source>
</evidence>
<feature type="repeat" description="Pumilio" evidence="5">
    <location>
        <begin position="772"/>
        <end position="807"/>
    </location>
</feature>
<dbReference type="InterPro" id="IPR033133">
    <property type="entry name" value="PUM-HD"/>
</dbReference>
<dbReference type="Pfam" id="PF00642">
    <property type="entry name" value="zf-CCCH"/>
    <property type="match status" value="1"/>
</dbReference>
<dbReference type="EMBL" id="CAJVPS010000730">
    <property type="protein sequence ID" value="CAG8505511.1"/>
    <property type="molecule type" value="Genomic_DNA"/>
</dbReference>
<feature type="domain" description="PUM-HD" evidence="9">
    <location>
        <begin position="562"/>
        <end position="907"/>
    </location>
</feature>
<evidence type="ECO:0000256" key="5">
    <source>
        <dbReference type="PROSITE-ProRule" id="PRU00317"/>
    </source>
</evidence>
<dbReference type="GO" id="GO:0005737">
    <property type="term" value="C:cytoplasm"/>
    <property type="evidence" value="ECO:0007669"/>
    <property type="project" value="TreeGrafter"/>
</dbReference>
<dbReference type="PROSITE" id="PS50103">
    <property type="entry name" value="ZF_C3H1"/>
    <property type="match status" value="1"/>
</dbReference>
<dbReference type="InterPro" id="IPR001313">
    <property type="entry name" value="Pumilio_RNA-bd_rpt"/>
</dbReference>
<evidence type="ECO:0000259" key="9">
    <source>
        <dbReference type="PROSITE" id="PS50303"/>
    </source>
</evidence>
<feature type="repeat" description="Pumilio" evidence="5">
    <location>
        <begin position="844"/>
        <end position="881"/>
    </location>
</feature>
<dbReference type="GO" id="GO:0003729">
    <property type="term" value="F:mRNA binding"/>
    <property type="evidence" value="ECO:0007669"/>
    <property type="project" value="TreeGrafter"/>
</dbReference>
<dbReference type="GO" id="GO:0010608">
    <property type="term" value="P:post-transcriptional regulation of gene expression"/>
    <property type="evidence" value="ECO:0007669"/>
    <property type="project" value="TreeGrafter"/>
</dbReference>
<dbReference type="Gene3D" id="1.25.10.10">
    <property type="entry name" value="Leucine-rich Repeat Variant"/>
    <property type="match status" value="1"/>
</dbReference>
<dbReference type="AlphaFoldDB" id="A0A9N8ZST4"/>
<feature type="repeat" description="Pumilio" evidence="5">
    <location>
        <begin position="700"/>
        <end position="735"/>
    </location>
</feature>
<keyword evidence="11" id="KW-1185">Reference proteome</keyword>
<feature type="region of interest" description="Disordered" evidence="7">
    <location>
        <begin position="19"/>
        <end position="43"/>
    </location>
</feature>
<feature type="repeat" description="Pumilio" evidence="5">
    <location>
        <begin position="808"/>
        <end position="843"/>
    </location>
</feature>
<feature type="compositionally biased region" description="Low complexity" evidence="7">
    <location>
        <begin position="91"/>
        <end position="113"/>
    </location>
</feature>
<feature type="compositionally biased region" description="Low complexity" evidence="7">
    <location>
        <begin position="340"/>
        <end position="360"/>
    </location>
</feature>
<dbReference type="SUPFAM" id="SSF90229">
    <property type="entry name" value="CCCH zinc finger"/>
    <property type="match status" value="1"/>
</dbReference>
<dbReference type="PANTHER" id="PTHR12537">
    <property type="entry name" value="RNA BINDING PROTEIN PUMILIO-RELATED"/>
    <property type="match status" value="1"/>
</dbReference>
<dbReference type="Proteomes" id="UP000789508">
    <property type="component" value="Unassembled WGS sequence"/>
</dbReference>
<feature type="region of interest" description="Disordered" evidence="7">
    <location>
        <begin position="340"/>
        <end position="363"/>
    </location>
</feature>
<feature type="compositionally biased region" description="Basic and acidic residues" evidence="7">
    <location>
        <begin position="162"/>
        <end position="184"/>
    </location>
</feature>
<evidence type="ECO:0000256" key="4">
    <source>
        <dbReference type="ARBA" id="ARBA00022833"/>
    </source>
</evidence>
<dbReference type="CDD" id="cd07920">
    <property type="entry name" value="Pumilio"/>
    <property type="match status" value="1"/>
</dbReference>
<evidence type="ECO:0000256" key="6">
    <source>
        <dbReference type="PROSITE-ProRule" id="PRU00723"/>
    </source>
</evidence>
<feature type="compositionally biased region" description="Polar residues" evidence="7">
    <location>
        <begin position="118"/>
        <end position="149"/>
    </location>
</feature>
<dbReference type="FunFam" id="1.25.10.10:FF:000237">
    <property type="entry name" value="Pumilio homolog 9"/>
    <property type="match status" value="1"/>
</dbReference>
<feature type="repeat" description="Pumilio" evidence="5">
    <location>
        <begin position="619"/>
        <end position="654"/>
    </location>
</feature>
<dbReference type="InterPro" id="IPR011989">
    <property type="entry name" value="ARM-like"/>
</dbReference>
<dbReference type="OrthoDB" id="668540at2759"/>
<gene>
    <name evidence="10" type="ORF">ALEPTO_LOCUS3702</name>
</gene>
<name>A0A9N8ZST4_9GLOM</name>
<organism evidence="10 11">
    <name type="scientific">Ambispora leptoticha</name>
    <dbReference type="NCBI Taxonomy" id="144679"/>
    <lineage>
        <taxon>Eukaryota</taxon>
        <taxon>Fungi</taxon>
        <taxon>Fungi incertae sedis</taxon>
        <taxon>Mucoromycota</taxon>
        <taxon>Glomeromycotina</taxon>
        <taxon>Glomeromycetes</taxon>
        <taxon>Archaeosporales</taxon>
        <taxon>Ambisporaceae</taxon>
        <taxon>Ambispora</taxon>
    </lineage>
</organism>
<dbReference type="InterPro" id="IPR016024">
    <property type="entry name" value="ARM-type_fold"/>
</dbReference>
<dbReference type="Pfam" id="PF00806">
    <property type="entry name" value="PUF"/>
    <property type="match status" value="8"/>
</dbReference>
<reference evidence="10" key="1">
    <citation type="submission" date="2021-06" db="EMBL/GenBank/DDBJ databases">
        <authorList>
            <person name="Kallberg Y."/>
            <person name="Tangrot J."/>
            <person name="Rosling A."/>
        </authorList>
    </citation>
    <scope>NUCLEOTIDE SEQUENCE</scope>
    <source>
        <strain evidence="10">FL130A</strain>
    </source>
</reference>
<keyword evidence="4 6" id="KW-0862">Zinc</keyword>
<proteinExistence type="predicted"/>
<evidence type="ECO:0000256" key="3">
    <source>
        <dbReference type="ARBA" id="ARBA00022771"/>
    </source>
</evidence>
<dbReference type="Gene3D" id="4.10.1000.10">
    <property type="entry name" value="Zinc finger, CCCH-type"/>
    <property type="match status" value="1"/>
</dbReference>
<dbReference type="SMART" id="SM00025">
    <property type="entry name" value="Pumilio"/>
    <property type="match status" value="8"/>
</dbReference>
<evidence type="ECO:0000313" key="10">
    <source>
        <dbReference type="EMBL" id="CAG8505511.1"/>
    </source>
</evidence>
<evidence type="ECO:0000259" key="8">
    <source>
        <dbReference type="PROSITE" id="PS50103"/>
    </source>
</evidence>
<dbReference type="SUPFAM" id="SSF48371">
    <property type="entry name" value="ARM repeat"/>
    <property type="match status" value="1"/>
</dbReference>
<feature type="repeat" description="Pumilio" evidence="5">
    <location>
        <begin position="583"/>
        <end position="618"/>
    </location>
</feature>
<dbReference type="GO" id="GO:0008270">
    <property type="term" value="F:zinc ion binding"/>
    <property type="evidence" value="ECO:0007669"/>
    <property type="project" value="UniProtKB-KW"/>
</dbReference>